<sequence length="1099" mass="122630">MSNTKSFTLMESSCERSRVPAVPKIYRTTVEFHFNPTPRQTVGESLYSPPNPGNGQLTNGRYISTLLMVPLSKDVCPDQTPITWSQLPEVTRYDSPHSKFTLPPFPSSYSRQWSQWLIENRLLNADDLPLPPPPSPLISDNEIFNEILIEPPPMIYQGGSVQAANYNNDCGHLSNLPPYVQAARMHPSAVQDVGKRYITKVQVLVSTTSRNKSENLIESEPRSPLDHVDSTMGDLKSCHWFSGDQEQDQENATIPLSNTISPTHRNQMRLSRKRGNKPHRSFLPLPRHLPWNQRIVRLSSGSSQNEARMISADEKVSARLSLKCMKSQAIQTGDMTEGSSIDRLLRDNALVNYGRLLSSKGGFGYNNVERKQVSEETTTVESTGPEKVLQPYRNFRLTPPNYNRRWLTPQMKAQVQTDKVDLVERAISPIDFAKPVEQFGEKDEDNHFSERVMANMNANVMVAERLLWKDEDQITSDKVAGNAHDDILVAAATPPSPILTCTVLQSEKIKHFYEKKCVEAPRPTPREPQQPPLCQQKSVVYATILTSDSLEMNMDPYRGKSVVMVDGVTPLPHNYIPSPSGHLPTCTVCRNAAGDAAPKSGNRSNKRLPAKNPQSGTASTTAATVQASDCAIHQQNPSHRELVSSVSSGHRPPCNRTSGISSFSSPPSYSTYTCSTSCTGRTSESLTVEETRIFQGGVIPSRLSSETDIVANIQGLTESCLPQVNVVRATPERRSSTPAIHSTSIRRPSSVEARATQTPIGSGCGSIDLDVFGYVPDEQQRQVVQEWLVNRVSANVAVHFGSKLSQMLHDSASVHSGVNEELYEEVETSCDLQNDGAVLPRSPLKTYVEKSKKSTFGVDSQHRLRPHGNDCRMLCSSSSPVEQRSERKRRVPSMKRAGNDHQRSVSPRGSRSSRRGTRILAREEEIKHLELPIPTTQHSQPSVPPASPPPVRSMPRIRIRSKPGVSTLKRGEVDKGESKIPTHLGISNEEERIYERFHPYEQIIEIAPHDELVHSHQNVHDRRIKAVGMKTGCYLNLKGPIKRPPIDGDMRREREVYELIIGAQSKEKADRCINYLRDTFPRAVLTKKMIRSNIFNKGK</sequence>
<organism evidence="2">
    <name type="scientific">Echinococcus granulosus</name>
    <name type="common">Hydatid tapeworm</name>
    <dbReference type="NCBI Taxonomy" id="6210"/>
    <lineage>
        <taxon>Eukaryota</taxon>
        <taxon>Metazoa</taxon>
        <taxon>Spiralia</taxon>
        <taxon>Lophotrochozoa</taxon>
        <taxon>Platyhelminthes</taxon>
        <taxon>Cestoda</taxon>
        <taxon>Eucestoda</taxon>
        <taxon>Cyclophyllidea</taxon>
        <taxon>Taeniidae</taxon>
        <taxon>Echinococcus</taxon>
        <taxon>Echinococcus granulosus group</taxon>
    </lineage>
</organism>
<feature type="compositionally biased region" description="Polar residues" evidence="1">
    <location>
        <begin position="736"/>
        <end position="747"/>
    </location>
</feature>
<feature type="compositionally biased region" description="Pro residues" evidence="1">
    <location>
        <begin position="942"/>
        <end position="952"/>
    </location>
</feature>
<reference evidence="2" key="2">
    <citation type="submission" date="2014-06" db="EMBL/GenBank/DDBJ databases">
        <authorList>
            <person name="Aslett M."/>
        </authorList>
    </citation>
    <scope>NUCLEOTIDE SEQUENCE</scope>
</reference>
<reference evidence="4" key="3">
    <citation type="submission" date="2020-10" db="UniProtKB">
        <authorList>
            <consortium name="WormBaseParasite"/>
        </authorList>
    </citation>
    <scope>IDENTIFICATION</scope>
</reference>
<accession>A0A068WQZ7</accession>
<dbReference type="Proteomes" id="UP000492820">
    <property type="component" value="Unassembled WGS sequence"/>
</dbReference>
<feature type="region of interest" description="Disordered" evidence="1">
    <location>
        <begin position="731"/>
        <end position="758"/>
    </location>
</feature>
<dbReference type="EMBL" id="LK028580">
    <property type="protein sequence ID" value="CDS20086.1"/>
    <property type="molecule type" value="Genomic_DNA"/>
</dbReference>
<feature type="region of interest" description="Disordered" evidence="1">
    <location>
        <begin position="256"/>
        <end position="285"/>
    </location>
</feature>
<feature type="compositionally biased region" description="Low complexity" evidence="1">
    <location>
        <begin position="656"/>
        <end position="668"/>
    </location>
</feature>
<feature type="region of interest" description="Disordered" evidence="1">
    <location>
        <begin position="850"/>
        <end position="918"/>
    </location>
</feature>
<proteinExistence type="predicted"/>
<reference evidence="2 3" key="1">
    <citation type="journal article" date="2013" name="Nature">
        <title>The genomes of four tapeworm species reveal adaptations to parasitism.</title>
        <authorList>
            <person name="Tsai I.J."/>
            <person name="Zarowiecki M."/>
            <person name="Holroyd N."/>
            <person name="Garciarrubio A."/>
            <person name="Sanchez-Flores A."/>
            <person name="Brooks K.L."/>
            <person name="Tracey A."/>
            <person name="Bobes R.J."/>
            <person name="Fragoso G."/>
            <person name="Sciutto E."/>
            <person name="Aslett M."/>
            <person name="Beasley H."/>
            <person name="Bennett H.M."/>
            <person name="Cai J."/>
            <person name="Camicia F."/>
            <person name="Clark R."/>
            <person name="Cucher M."/>
            <person name="De Silva N."/>
            <person name="Day T.A."/>
            <person name="Deplazes P."/>
            <person name="Estrada K."/>
            <person name="Fernandez C."/>
            <person name="Holland P.W."/>
            <person name="Hou J."/>
            <person name="Hu S."/>
            <person name="Huckvale T."/>
            <person name="Hung S.S."/>
            <person name="Kamenetzky L."/>
            <person name="Keane J.A."/>
            <person name="Kiss F."/>
            <person name="Koziol U."/>
            <person name="Lambert O."/>
            <person name="Liu K."/>
            <person name="Luo X."/>
            <person name="Luo Y."/>
            <person name="Macchiaroli N."/>
            <person name="Nichol S."/>
            <person name="Paps J."/>
            <person name="Parkinson J."/>
            <person name="Pouchkina-Stantcheva N."/>
            <person name="Riddiford N."/>
            <person name="Rosenzvit M."/>
            <person name="Salinas G."/>
            <person name="Wasmuth J.D."/>
            <person name="Zamanian M."/>
            <person name="Zheng Y."/>
            <person name="Cai X."/>
            <person name="Soberon X."/>
            <person name="Olson P.D."/>
            <person name="Laclette J.P."/>
            <person name="Brehm K."/>
            <person name="Berriman M."/>
            <person name="Garciarrubio A."/>
            <person name="Bobes R.J."/>
            <person name="Fragoso G."/>
            <person name="Sanchez-Flores A."/>
            <person name="Estrada K."/>
            <person name="Cevallos M.A."/>
            <person name="Morett E."/>
            <person name="Gonzalez V."/>
            <person name="Portillo T."/>
            <person name="Ochoa-Leyva A."/>
            <person name="Jose M.V."/>
            <person name="Sciutto E."/>
            <person name="Landa A."/>
            <person name="Jimenez L."/>
            <person name="Valdes V."/>
            <person name="Carrero J.C."/>
            <person name="Larralde C."/>
            <person name="Morales-Montor J."/>
            <person name="Limon-Lason J."/>
            <person name="Soberon X."/>
            <person name="Laclette J.P."/>
        </authorList>
    </citation>
    <scope>NUCLEOTIDE SEQUENCE [LARGE SCALE GENOMIC DNA]</scope>
</reference>
<name>A0A068WQZ7_ECHGR</name>
<evidence type="ECO:0000313" key="2">
    <source>
        <dbReference type="EMBL" id="CDS20086.1"/>
    </source>
</evidence>
<dbReference type="OrthoDB" id="6288609at2759"/>
<evidence type="ECO:0000256" key="1">
    <source>
        <dbReference type="SAM" id="MobiDB-lite"/>
    </source>
</evidence>
<gene>
    <name evidence="4" type="primary">EGR_01804</name>
    <name evidence="2" type="ORF">EgrG_000228200</name>
</gene>
<dbReference type="AlphaFoldDB" id="A0A068WQZ7"/>
<evidence type="ECO:0000313" key="4">
    <source>
        <dbReference type="WBParaSite" id="EgrG_000228200"/>
    </source>
</evidence>
<evidence type="ECO:0000313" key="3">
    <source>
        <dbReference type="Proteomes" id="UP000492820"/>
    </source>
</evidence>
<dbReference type="WBParaSite" id="EgrG_000228200">
    <property type="protein sequence ID" value="EgrG_000228200"/>
    <property type="gene ID" value="EgrG_000228200"/>
</dbReference>
<feature type="region of interest" description="Disordered" evidence="1">
    <location>
        <begin position="596"/>
        <end position="668"/>
    </location>
</feature>
<feature type="compositionally biased region" description="Low complexity" evidence="1">
    <location>
        <begin position="615"/>
        <end position="628"/>
    </location>
</feature>
<feature type="compositionally biased region" description="Polar residues" evidence="1">
    <location>
        <begin position="256"/>
        <end position="265"/>
    </location>
</feature>
<protein>
    <submittedName>
        <fullName evidence="2 4">Uro adherence factor A</fullName>
    </submittedName>
</protein>
<feature type="compositionally biased region" description="Basic residues" evidence="1">
    <location>
        <begin position="266"/>
        <end position="280"/>
    </location>
</feature>
<feature type="region of interest" description="Disordered" evidence="1">
    <location>
        <begin position="930"/>
        <end position="956"/>
    </location>
</feature>